<reference evidence="8" key="1">
    <citation type="submission" date="2022-01" db="EMBL/GenBank/DDBJ databases">
        <authorList>
            <person name="King R."/>
        </authorList>
    </citation>
    <scope>NUCLEOTIDE SEQUENCE</scope>
</reference>
<dbReference type="EMBL" id="OV651833">
    <property type="protein sequence ID" value="CAH1107431.1"/>
    <property type="molecule type" value="Genomic_DNA"/>
</dbReference>
<dbReference type="InterPro" id="IPR029033">
    <property type="entry name" value="His_PPase_superfam"/>
</dbReference>
<name>A0A9P0CSS1_9CUCU</name>
<gene>
    <name evidence="8" type="ORF">PSYICH_LOCUS8085</name>
</gene>
<dbReference type="InterPro" id="IPR050645">
    <property type="entry name" value="Histidine_acid_phosphatase"/>
</dbReference>
<evidence type="ECO:0000256" key="5">
    <source>
        <dbReference type="ARBA" id="ARBA00022801"/>
    </source>
</evidence>
<evidence type="ECO:0000256" key="1">
    <source>
        <dbReference type="ARBA" id="ARBA00000032"/>
    </source>
</evidence>
<dbReference type="Proteomes" id="UP001153636">
    <property type="component" value="Chromosome 21"/>
</dbReference>
<dbReference type="EC" id="3.1.3.2" evidence="3"/>
<evidence type="ECO:0000256" key="6">
    <source>
        <dbReference type="ARBA" id="ARBA00023157"/>
    </source>
</evidence>
<dbReference type="Pfam" id="PF00328">
    <property type="entry name" value="His_Phos_2"/>
    <property type="match status" value="1"/>
</dbReference>
<dbReference type="PANTHER" id="PTHR11567">
    <property type="entry name" value="ACID PHOSPHATASE-RELATED"/>
    <property type="match status" value="1"/>
</dbReference>
<comment type="catalytic activity">
    <reaction evidence="1">
        <text>a phosphate monoester + H2O = an alcohol + phosphate</text>
        <dbReference type="Rhea" id="RHEA:15017"/>
        <dbReference type="ChEBI" id="CHEBI:15377"/>
        <dbReference type="ChEBI" id="CHEBI:30879"/>
        <dbReference type="ChEBI" id="CHEBI:43474"/>
        <dbReference type="ChEBI" id="CHEBI:67140"/>
        <dbReference type="EC" id="3.1.3.2"/>
    </reaction>
</comment>
<evidence type="ECO:0000313" key="9">
    <source>
        <dbReference type="Proteomes" id="UP001153636"/>
    </source>
</evidence>
<dbReference type="AlphaFoldDB" id="A0A9P0CSS1"/>
<evidence type="ECO:0000256" key="4">
    <source>
        <dbReference type="ARBA" id="ARBA00022729"/>
    </source>
</evidence>
<evidence type="ECO:0000313" key="8">
    <source>
        <dbReference type="EMBL" id="CAH1107431.1"/>
    </source>
</evidence>
<dbReference type="GO" id="GO:0003993">
    <property type="term" value="F:acid phosphatase activity"/>
    <property type="evidence" value="ECO:0007669"/>
    <property type="project" value="UniProtKB-EC"/>
</dbReference>
<keyword evidence="5" id="KW-0378">Hydrolase</keyword>
<dbReference type="Gene3D" id="3.40.50.1240">
    <property type="entry name" value="Phosphoglycerate mutase-like"/>
    <property type="match status" value="1"/>
</dbReference>
<evidence type="ECO:0000256" key="3">
    <source>
        <dbReference type="ARBA" id="ARBA00012646"/>
    </source>
</evidence>
<organism evidence="8 9">
    <name type="scientific">Psylliodes chrysocephalus</name>
    <dbReference type="NCBI Taxonomy" id="3402493"/>
    <lineage>
        <taxon>Eukaryota</taxon>
        <taxon>Metazoa</taxon>
        <taxon>Ecdysozoa</taxon>
        <taxon>Arthropoda</taxon>
        <taxon>Hexapoda</taxon>
        <taxon>Insecta</taxon>
        <taxon>Pterygota</taxon>
        <taxon>Neoptera</taxon>
        <taxon>Endopterygota</taxon>
        <taxon>Coleoptera</taxon>
        <taxon>Polyphaga</taxon>
        <taxon>Cucujiformia</taxon>
        <taxon>Chrysomeloidea</taxon>
        <taxon>Chrysomelidae</taxon>
        <taxon>Galerucinae</taxon>
        <taxon>Alticini</taxon>
        <taxon>Psylliodes</taxon>
    </lineage>
</organism>
<evidence type="ECO:0000256" key="7">
    <source>
        <dbReference type="ARBA" id="ARBA00023180"/>
    </source>
</evidence>
<keyword evidence="7" id="KW-0325">Glycoprotein</keyword>
<evidence type="ECO:0000256" key="2">
    <source>
        <dbReference type="ARBA" id="ARBA00005375"/>
    </source>
</evidence>
<dbReference type="PANTHER" id="PTHR11567:SF211">
    <property type="entry name" value="PROSTATIC ACID PHOSPHATASE"/>
    <property type="match status" value="1"/>
</dbReference>
<dbReference type="SUPFAM" id="SSF53254">
    <property type="entry name" value="Phosphoglycerate mutase-like"/>
    <property type="match status" value="1"/>
</dbReference>
<comment type="similarity">
    <text evidence="2">Belongs to the histidine acid phosphatase family.</text>
</comment>
<keyword evidence="6" id="KW-1015">Disulfide bond</keyword>
<dbReference type="InterPro" id="IPR000560">
    <property type="entry name" value="His_Pase_clade-2"/>
</dbReference>
<proteinExistence type="inferred from homology"/>
<keyword evidence="4" id="KW-0732">Signal</keyword>
<sequence>MSAASNLAGLYYPTNESTIWKKNLPWDPIPIHTIPYKDIAVIYPENICPKFEELYNSTLYSSYFKNVLQKHEAITTFIEKKTGWNIEELGYFETLYTVFYIYNMHNSSYLPEWADQIDMSELNYLAGLHFSIGTFTTEMQRLKIGPFFNNLHNYFDGIINGTNPKFLMISAHDETIASVLNSYGVYDYHLPEFAETIIWELYKSANDDVYLRIYNKKCKDFKELDVKQCQHQCSYDKYLEMMQSISVDSNQWKTECKGSV</sequence>
<dbReference type="OrthoDB" id="5821688at2759"/>
<accession>A0A9P0CSS1</accession>
<protein>
    <recommendedName>
        <fullName evidence="3">acid phosphatase</fullName>
        <ecNumber evidence="3">3.1.3.2</ecNumber>
    </recommendedName>
</protein>
<keyword evidence="9" id="KW-1185">Reference proteome</keyword>